<dbReference type="InterPro" id="IPR001763">
    <property type="entry name" value="Rhodanese-like_dom"/>
</dbReference>
<dbReference type="Pfam" id="PF01266">
    <property type="entry name" value="DAO"/>
    <property type="match status" value="1"/>
</dbReference>
<evidence type="ECO:0000313" key="4">
    <source>
        <dbReference type="EMBL" id="PSC04145.1"/>
    </source>
</evidence>
<reference evidence="5" key="1">
    <citation type="submission" date="2018-03" db="EMBL/GenBank/DDBJ databases">
        <authorList>
            <person name="Sun L."/>
            <person name="Liu H."/>
            <person name="Chen W."/>
            <person name="Huang K."/>
            <person name="Liu W."/>
            <person name="Gao X."/>
        </authorList>
    </citation>
    <scope>NUCLEOTIDE SEQUENCE [LARGE SCALE GENOMIC DNA]</scope>
    <source>
        <strain evidence="5">SH9</strain>
    </source>
</reference>
<protein>
    <submittedName>
        <fullName evidence="4">FAD-dependent oxidoreductase</fullName>
    </submittedName>
</protein>
<evidence type="ECO:0000256" key="1">
    <source>
        <dbReference type="ARBA" id="ARBA00023002"/>
    </source>
</evidence>
<gene>
    <name evidence="4" type="ORF">SLNSH_15240</name>
</gene>
<dbReference type="AlphaFoldDB" id="A0A2T1HR65"/>
<dbReference type="Proteomes" id="UP000239772">
    <property type="component" value="Unassembled WGS sequence"/>
</dbReference>
<sequence>MDAVLGDAGALHGRDGPRVRPRGERVREAAVEEARGAAVVIVGGGVTGLSAGWHLAQEGVDVLVIEKGMVGWEASGRNGGGCSHHHSPLFLEEQRLWPMMDELLGYPTEFQPKRIRLAFSDAQMTLYARAMRNAERQGFRTDVLDRDDICELVPLAGDNAVGGYFYHFGGHANPHRTLQGYAWAIEDHGGRIWQRCAVQGFETSGGRVTGVRTDRGIVGCDHVVIAAGPATGALSAMLGQEVPMAAARAEMIVTEPLPLMPYGGVDGNGLYGRQTLRGNLAYGGGPHEWLQAEGEAAPPKPSTPLMGAIGRRVAELFPKAAHARIIRSWAGVIENTPDGRPVIDRLATVENATVATLSSVGFGLSPASGRAIRDLVVDGACGFADISSFRLERFADLEPNWRDLQGWKARAAEEMEAA</sequence>
<organism evidence="4 5">
    <name type="scientific">Alsobacter soli</name>
    <dbReference type="NCBI Taxonomy" id="2109933"/>
    <lineage>
        <taxon>Bacteria</taxon>
        <taxon>Pseudomonadati</taxon>
        <taxon>Pseudomonadota</taxon>
        <taxon>Alphaproteobacteria</taxon>
        <taxon>Hyphomicrobiales</taxon>
        <taxon>Alsobacteraceae</taxon>
        <taxon>Alsobacter</taxon>
    </lineage>
</organism>
<feature type="compositionally biased region" description="Basic and acidic residues" evidence="2">
    <location>
        <begin position="12"/>
        <end position="23"/>
    </location>
</feature>
<feature type="region of interest" description="Disordered" evidence="2">
    <location>
        <begin position="1"/>
        <end position="23"/>
    </location>
</feature>
<keyword evidence="1" id="KW-0560">Oxidoreductase</keyword>
<comment type="caution">
    <text evidence="4">The sequence shown here is derived from an EMBL/GenBank/DDBJ whole genome shotgun (WGS) entry which is preliminary data.</text>
</comment>
<dbReference type="InterPro" id="IPR006076">
    <property type="entry name" value="FAD-dep_OxRdtase"/>
</dbReference>
<dbReference type="PRINTS" id="PR00420">
    <property type="entry name" value="RNGMNOXGNASE"/>
</dbReference>
<feature type="domain" description="Rhodanese" evidence="3">
    <location>
        <begin position="43"/>
        <end position="81"/>
    </location>
</feature>
<dbReference type="OrthoDB" id="9787190at2"/>
<accession>A0A2T1HR65</accession>
<dbReference type="PROSITE" id="PS50206">
    <property type="entry name" value="RHODANESE_3"/>
    <property type="match status" value="1"/>
</dbReference>
<dbReference type="PANTHER" id="PTHR13847">
    <property type="entry name" value="SARCOSINE DEHYDROGENASE-RELATED"/>
    <property type="match status" value="1"/>
</dbReference>
<evidence type="ECO:0000259" key="3">
    <source>
        <dbReference type="PROSITE" id="PS50206"/>
    </source>
</evidence>
<name>A0A2T1HR65_9HYPH</name>
<proteinExistence type="predicted"/>
<dbReference type="SUPFAM" id="SSF51905">
    <property type="entry name" value="FAD/NAD(P)-binding domain"/>
    <property type="match status" value="1"/>
</dbReference>
<dbReference type="GO" id="GO:0005737">
    <property type="term" value="C:cytoplasm"/>
    <property type="evidence" value="ECO:0007669"/>
    <property type="project" value="TreeGrafter"/>
</dbReference>
<dbReference type="Gene3D" id="3.30.9.10">
    <property type="entry name" value="D-Amino Acid Oxidase, subunit A, domain 2"/>
    <property type="match status" value="1"/>
</dbReference>
<dbReference type="EMBL" id="PVZS01000016">
    <property type="protein sequence ID" value="PSC04145.1"/>
    <property type="molecule type" value="Genomic_DNA"/>
</dbReference>
<keyword evidence="5" id="KW-1185">Reference proteome</keyword>
<dbReference type="InterPro" id="IPR036188">
    <property type="entry name" value="FAD/NAD-bd_sf"/>
</dbReference>
<dbReference type="GO" id="GO:0016491">
    <property type="term" value="F:oxidoreductase activity"/>
    <property type="evidence" value="ECO:0007669"/>
    <property type="project" value="UniProtKB-KW"/>
</dbReference>
<evidence type="ECO:0000313" key="5">
    <source>
        <dbReference type="Proteomes" id="UP000239772"/>
    </source>
</evidence>
<evidence type="ECO:0000256" key="2">
    <source>
        <dbReference type="SAM" id="MobiDB-lite"/>
    </source>
</evidence>
<dbReference type="Gene3D" id="3.50.50.60">
    <property type="entry name" value="FAD/NAD(P)-binding domain"/>
    <property type="match status" value="1"/>
</dbReference>